<evidence type="ECO:0000313" key="1">
    <source>
        <dbReference type="EMBL" id="GAH39720.1"/>
    </source>
</evidence>
<dbReference type="AlphaFoldDB" id="X1G4H3"/>
<gene>
    <name evidence="1" type="ORF">S03H2_11087</name>
</gene>
<dbReference type="EMBL" id="BARU01005669">
    <property type="protein sequence ID" value="GAH39720.1"/>
    <property type="molecule type" value="Genomic_DNA"/>
</dbReference>
<sequence length="485" mass="56133">EDLDGDGNLSTNENYSQYGDTIEPDLKISWVGWRKVAIPLARASNWDQVNEIVKHLRLWIQGNSGEASLKFAGISISGDRWQKQNLKVEAKNNQDDPDYNPFDDEGFRSYYDEMYGDFETRDHKRKKEGALFLYGLAQGDEGYVQQTFISPKDFTSYRTLNFWIWGSDECSQENTYSAYLRIGSDVSDGGEYLEKEVTVDFTGWRLIKTDLASQGSVSLREIKQLRIGTRSNFNSNPDKGVYFNDIFLSGVKKEEGFANRVGLKMELGKFLSISSEYKTLDAVFRTVGVLPTHQRMRESHLGINLLPLEYLPLSYGFTRKETNTLWVRETPLSSKLLGKVVEEKRDYGLDFLLPRWPRMGLRVENKVTDYQSLAEIENEDTYGVSLEYQNPYRFALLPTSIQTAYEIGEKRKIFLDAGENKKEKTRKWRITLPWETFESFKIKPTYSQTKVNEMSEGAFMPKLREKEFRLESEASFLHLSPRLSF</sequence>
<comment type="caution">
    <text evidence="1">The sequence shown here is derived from an EMBL/GenBank/DDBJ whole genome shotgun (WGS) entry which is preliminary data.</text>
</comment>
<protein>
    <recommendedName>
        <fullName evidence="2">Gliding motility protein SprA N-terminal domain-containing protein</fullName>
    </recommendedName>
</protein>
<feature type="non-terminal residue" evidence="1">
    <location>
        <position position="1"/>
    </location>
</feature>
<proteinExistence type="predicted"/>
<accession>X1G4H3</accession>
<feature type="non-terminal residue" evidence="1">
    <location>
        <position position="485"/>
    </location>
</feature>
<name>X1G4H3_9ZZZZ</name>
<evidence type="ECO:0008006" key="2">
    <source>
        <dbReference type="Google" id="ProtNLM"/>
    </source>
</evidence>
<organism evidence="1">
    <name type="scientific">marine sediment metagenome</name>
    <dbReference type="NCBI Taxonomy" id="412755"/>
    <lineage>
        <taxon>unclassified sequences</taxon>
        <taxon>metagenomes</taxon>
        <taxon>ecological metagenomes</taxon>
    </lineage>
</organism>
<reference evidence="1" key="1">
    <citation type="journal article" date="2014" name="Front. Microbiol.">
        <title>High frequency of phylogenetically diverse reductive dehalogenase-homologous genes in deep subseafloor sedimentary metagenomes.</title>
        <authorList>
            <person name="Kawai M."/>
            <person name="Futagami T."/>
            <person name="Toyoda A."/>
            <person name="Takaki Y."/>
            <person name="Nishi S."/>
            <person name="Hori S."/>
            <person name="Arai W."/>
            <person name="Tsubouchi T."/>
            <person name="Morono Y."/>
            <person name="Uchiyama I."/>
            <person name="Ito T."/>
            <person name="Fujiyama A."/>
            <person name="Inagaki F."/>
            <person name="Takami H."/>
        </authorList>
    </citation>
    <scope>NUCLEOTIDE SEQUENCE</scope>
    <source>
        <strain evidence="1">Expedition CK06-06</strain>
    </source>
</reference>
<dbReference type="SUPFAM" id="SSF49785">
    <property type="entry name" value="Galactose-binding domain-like"/>
    <property type="match status" value="1"/>
</dbReference>
<dbReference type="InterPro" id="IPR008979">
    <property type="entry name" value="Galactose-bd-like_sf"/>
</dbReference>